<evidence type="ECO:0000256" key="7">
    <source>
        <dbReference type="ARBA" id="ARBA00023163"/>
    </source>
</evidence>
<sequence length="520" mass="60593">MYNVLLVDDEILDLEGLERFTPWNKLNMNVVAMANSGFEALRILDKQSIDLLITDIRMPIMSGIELGRQAFEIQPNIKIIFISGYEDFNSAKQAISLNALGYILKPVDDKEVFHVLEEAKHSLDTSLHQRKISDALEQSMPFMWNELFQKWLEGADLSPPLIEMFKSSGILKGSGLYSIVIFELDDILWKMGNYSDEERKNKIDQECHRLQSLCREEGMIYFCRIDDHRIASLMHAKDMRLRLDRIILKMRQGFLTVTAAVGAEVEVESIPTSYPITKSMLSYKFFYGKDRIIEQSDTCDQLDAIQINLDYMLQIMFTAMSNYELVKIDDCIEDFFDHIRSLGKKLSVYHVVVHIITKLDSFLVTMNENIQSILGIEPIKLDVIYHFETIKELKSWFRRSVFEISEVLHRKKMKKNNKIVAQIIHFIEGKINRDFTLRDVANHLSFSPNYLGRIFRDETGENFSDFVIRKRLEKAQELLGNPKLKIYEVADLVGYKQLTYFSRQFREAFGMTPGDFRRKS</sequence>
<comment type="subcellular location">
    <subcellularLocation>
        <location evidence="1">Cytoplasm</location>
    </subcellularLocation>
</comment>
<keyword evidence="3 8" id="KW-0597">Phosphoprotein</keyword>
<dbReference type="Gene3D" id="1.10.10.60">
    <property type="entry name" value="Homeodomain-like"/>
    <property type="match status" value="2"/>
</dbReference>
<evidence type="ECO:0000256" key="6">
    <source>
        <dbReference type="ARBA" id="ARBA00023125"/>
    </source>
</evidence>
<name>A0A494XUU7_9BACL</name>
<feature type="modified residue" description="4-aspartylphosphate" evidence="8">
    <location>
        <position position="55"/>
    </location>
</feature>
<dbReference type="RefSeq" id="WP_120977455.1">
    <property type="nucleotide sequence ID" value="NZ_RBZM01000005.1"/>
</dbReference>
<dbReference type="SMART" id="SM00342">
    <property type="entry name" value="HTH_ARAC"/>
    <property type="match status" value="1"/>
</dbReference>
<gene>
    <name evidence="11" type="ORF">D7Z26_13405</name>
</gene>
<keyword evidence="7" id="KW-0804">Transcription</keyword>
<evidence type="ECO:0000256" key="1">
    <source>
        <dbReference type="ARBA" id="ARBA00004496"/>
    </source>
</evidence>
<keyword evidence="6" id="KW-0238">DNA-binding</keyword>
<dbReference type="PROSITE" id="PS01124">
    <property type="entry name" value="HTH_ARAC_FAMILY_2"/>
    <property type="match status" value="1"/>
</dbReference>
<dbReference type="InterPro" id="IPR009057">
    <property type="entry name" value="Homeodomain-like_sf"/>
</dbReference>
<dbReference type="PROSITE" id="PS50110">
    <property type="entry name" value="RESPONSE_REGULATORY"/>
    <property type="match status" value="1"/>
</dbReference>
<dbReference type="AlphaFoldDB" id="A0A494XUU7"/>
<feature type="domain" description="HTH araC/xylS-type" evidence="9">
    <location>
        <begin position="421"/>
        <end position="519"/>
    </location>
</feature>
<keyword evidence="5" id="KW-0805">Transcription regulation</keyword>
<accession>A0A494XUU7</accession>
<dbReference type="InterPro" id="IPR051552">
    <property type="entry name" value="HptR"/>
</dbReference>
<dbReference type="PANTHER" id="PTHR42713:SF3">
    <property type="entry name" value="TRANSCRIPTIONAL REGULATORY PROTEIN HPTR"/>
    <property type="match status" value="1"/>
</dbReference>
<evidence type="ECO:0000313" key="11">
    <source>
        <dbReference type="EMBL" id="RKP54350.1"/>
    </source>
</evidence>
<dbReference type="Gene3D" id="3.40.50.2300">
    <property type="match status" value="1"/>
</dbReference>
<dbReference type="InterPro" id="IPR018062">
    <property type="entry name" value="HTH_AraC-typ_CS"/>
</dbReference>
<protein>
    <submittedName>
        <fullName evidence="11">Response regulator</fullName>
    </submittedName>
</protein>
<dbReference type="SUPFAM" id="SSF46689">
    <property type="entry name" value="Homeodomain-like"/>
    <property type="match status" value="2"/>
</dbReference>
<dbReference type="SMART" id="SM00448">
    <property type="entry name" value="REC"/>
    <property type="match status" value="1"/>
</dbReference>
<dbReference type="InterPro" id="IPR001789">
    <property type="entry name" value="Sig_transdc_resp-reg_receiver"/>
</dbReference>
<feature type="domain" description="Response regulatory" evidence="10">
    <location>
        <begin position="3"/>
        <end position="120"/>
    </location>
</feature>
<organism evidence="11 12">
    <name type="scientific">Cohnella endophytica</name>
    <dbReference type="NCBI Taxonomy" id="2419778"/>
    <lineage>
        <taxon>Bacteria</taxon>
        <taxon>Bacillati</taxon>
        <taxon>Bacillota</taxon>
        <taxon>Bacilli</taxon>
        <taxon>Bacillales</taxon>
        <taxon>Paenibacillaceae</taxon>
        <taxon>Cohnella</taxon>
    </lineage>
</organism>
<dbReference type="Proteomes" id="UP000282076">
    <property type="component" value="Unassembled WGS sequence"/>
</dbReference>
<dbReference type="PRINTS" id="PR00032">
    <property type="entry name" value="HTHARAC"/>
</dbReference>
<comment type="caution">
    <text evidence="11">The sequence shown here is derived from an EMBL/GenBank/DDBJ whole genome shotgun (WGS) entry which is preliminary data.</text>
</comment>
<dbReference type="GO" id="GO:0003700">
    <property type="term" value="F:DNA-binding transcription factor activity"/>
    <property type="evidence" value="ECO:0007669"/>
    <property type="project" value="InterPro"/>
</dbReference>
<keyword evidence="4" id="KW-0902">Two-component regulatory system</keyword>
<dbReference type="OrthoDB" id="2666291at2"/>
<evidence type="ECO:0000259" key="9">
    <source>
        <dbReference type="PROSITE" id="PS01124"/>
    </source>
</evidence>
<dbReference type="GO" id="GO:0005737">
    <property type="term" value="C:cytoplasm"/>
    <property type="evidence" value="ECO:0007669"/>
    <property type="project" value="UniProtKB-SubCell"/>
</dbReference>
<evidence type="ECO:0000256" key="3">
    <source>
        <dbReference type="ARBA" id="ARBA00022553"/>
    </source>
</evidence>
<dbReference type="PANTHER" id="PTHR42713">
    <property type="entry name" value="HISTIDINE KINASE-RELATED"/>
    <property type="match status" value="1"/>
</dbReference>
<proteinExistence type="predicted"/>
<keyword evidence="12" id="KW-1185">Reference proteome</keyword>
<dbReference type="InterPro" id="IPR018060">
    <property type="entry name" value="HTH_AraC"/>
</dbReference>
<dbReference type="PROSITE" id="PS00041">
    <property type="entry name" value="HTH_ARAC_FAMILY_1"/>
    <property type="match status" value="1"/>
</dbReference>
<evidence type="ECO:0000259" key="10">
    <source>
        <dbReference type="PROSITE" id="PS50110"/>
    </source>
</evidence>
<reference evidence="11 12" key="1">
    <citation type="submission" date="2018-10" db="EMBL/GenBank/DDBJ databases">
        <title>Cohnella sp. M2MS4P-1, whole genome shotgun sequence.</title>
        <authorList>
            <person name="Tuo L."/>
        </authorList>
    </citation>
    <scope>NUCLEOTIDE SEQUENCE [LARGE SCALE GENOMIC DNA]</scope>
    <source>
        <strain evidence="11 12">M2MS4P-1</strain>
    </source>
</reference>
<keyword evidence="2" id="KW-0963">Cytoplasm</keyword>
<evidence type="ECO:0000256" key="5">
    <source>
        <dbReference type="ARBA" id="ARBA00023015"/>
    </source>
</evidence>
<dbReference type="GO" id="GO:0043565">
    <property type="term" value="F:sequence-specific DNA binding"/>
    <property type="evidence" value="ECO:0007669"/>
    <property type="project" value="InterPro"/>
</dbReference>
<dbReference type="EMBL" id="RBZM01000005">
    <property type="protein sequence ID" value="RKP54350.1"/>
    <property type="molecule type" value="Genomic_DNA"/>
</dbReference>
<dbReference type="SUPFAM" id="SSF52172">
    <property type="entry name" value="CheY-like"/>
    <property type="match status" value="1"/>
</dbReference>
<evidence type="ECO:0000256" key="2">
    <source>
        <dbReference type="ARBA" id="ARBA00022490"/>
    </source>
</evidence>
<evidence type="ECO:0000313" key="12">
    <source>
        <dbReference type="Proteomes" id="UP000282076"/>
    </source>
</evidence>
<evidence type="ECO:0000256" key="8">
    <source>
        <dbReference type="PROSITE-ProRule" id="PRU00169"/>
    </source>
</evidence>
<dbReference type="Pfam" id="PF12833">
    <property type="entry name" value="HTH_18"/>
    <property type="match status" value="1"/>
</dbReference>
<dbReference type="InterPro" id="IPR011006">
    <property type="entry name" value="CheY-like_superfamily"/>
</dbReference>
<evidence type="ECO:0000256" key="4">
    <source>
        <dbReference type="ARBA" id="ARBA00023012"/>
    </source>
</evidence>
<dbReference type="GO" id="GO:0000160">
    <property type="term" value="P:phosphorelay signal transduction system"/>
    <property type="evidence" value="ECO:0007669"/>
    <property type="project" value="UniProtKB-KW"/>
</dbReference>
<dbReference type="CDD" id="cd17536">
    <property type="entry name" value="REC_YesN-like"/>
    <property type="match status" value="1"/>
</dbReference>
<dbReference type="Pfam" id="PF00072">
    <property type="entry name" value="Response_reg"/>
    <property type="match status" value="1"/>
</dbReference>
<dbReference type="InterPro" id="IPR020449">
    <property type="entry name" value="Tscrpt_reg_AraC-type_HTH"/>
</dbReference>